<evidence type="ECO:0000313" key="5">
    <source>
        <dbReference type="Proteomes" id="UP000663760"/>
    </source>
</evidence>
<protein>
    <recommendedName>
        <fullName evidence="3">RRM domain-containing protein</fullName>
    </recommendedName>
</protein>
<evidence type="ECO:0000259" key="3">
    <source>
        <dbReference type="PROSITE" id="PS50102"/>
    </source>
</evidence>
<organism evidence="4 5">
    <name type="scientific">Spirodela intermedia</name>
    <name type="common">Intermediate duckweed</name>
    <dbReference type="NCBI Taxonomy" id="51605"/>
    <lineage>
        <taxon>Eukaryota</taxon>
        <taxon>Viridiplantae</taxon>
        <taxon>Streptophyta</taxon>
        <taxon>Embryophyta</taxon>
        <taxon>Tracheophyta</taxon>
        <taxon>Spermatophyta</taxon>
        <taxon>Magnoliopsida</taxon>
        <taxon>Liliopsida</taxon>
        <taxon>Araceae</taxon>
        <taxon>Lemnoideae</taxon>
        <taxon>Spirodela</taxon>
    </lineage>
</organism>
<feature type="domain" description="RRM" evidence="3">
    <location>
        <begin position="12"/>
        <end position="90"/>
    </location>
</feature>
<evidence type="ECO:0000256" key="1">
    <source>
        <dbReference type="ARBA" id="ARBA00022884"/>
    </source>
</evidence>
<dbReference type="InterPro" id="IPR035979">
    <property type="entry name" value="RBD_domain_sf"/>
</dbReference>
<evidence type="ECO:0000256" key="2">
    <source>
        <dbReference type="PROSITE-ProRule" id="PRU00176"/>
    </source>
</evidence>
<dbReference type="SMART" id="SM00360">
    <property type="entry name" value="RRM"/>
    <property type="match status" value="1"/>
</dbReference>
<dbReference type="Pfam" id="PF00076">
    <property type="entry name" value="RRM_1"/>
    <property type="match status" value="1"/>
</dbReference>
<dbReference type="AlphaFoldDB" id="A0A7I8LA21"/>
<keyword evidence="5" id="KW-1185">Reference proteome</keyword>
<dbReference type="InterPro" id="IPR012677">
    <property type="entry name" value="Nucleotide-bd_a/b_plait_sf"/>
</dbReference>
<sequence length="114" mass="12732">MKETTKQRYLSLSLSLSHLSYSTNQTSLKNAFSYFGKIAEVKIARDEDTKKPKGYAFVQYSSQDEAVLALEHMDGKIIDGRAIFVEIAKPSCKRISCYPITSGPPQPTPKKPSK</sequence>
<dbReference type="InterPro" id="IPR000504">
    <property type="entry name" value="RRM_dom"/>
</dbReference>
<dbReference type="OrthoDB" id="768204at2759"/>
<dbReference type="Gene3D" id="3.30.70.330">
    <property type="match status" value="1"/>
</dbReference>
<dbReference type="EMBL" id="LR746276">
    <property type="protein sequence ID" value="CAA7406829.1"/>
    <property type="molecule type" value="Genomic_DNA"/>
</dbReference>
<dbReference type="Proteomes" id="UP000663760">
    <property type="component" value="Chromosome 13"/>
</dbReference>
<dbReference type="InterPro" id="IPR052462">
    <property type="entry name" value="SLIRP/GR-RBP-like"/>
</dbReference>
<name>A0A7I8LA21_SPIIN</name>
<proteinExistence type="predicted"/>
<dbReference type="SUPFAM" id="SSF54928">
    <property type="entry name" value="RNA-binding domain, RBD"/>
    <property type="match status" value="1"/>
</dbReference>
<dbReference type="GO" id="GO:0003723">
    <property type="term" value="F:RNA binding"/>
    <property type="evidence" value="ECO:0007669"/>
    <property type="project" value="UniProtKB-UniRule"/>
</dbReference>
<reference evidence="4" key="1">
    <citation type="submission" date="2020-02" db="EMBL/GenBank/DDBJ databases">
        <authorList>
            <person name="Scholz U."/>
            <person name="Mascher M."/>
            <person name="Fiebig A."/>
        </authorList>
    </citation>
    <scope>NUCLEOTIDE SEQUENCE</scope>
</reference>
<accession>A0A7I8LA21</accession>
<dbReference type="PANTHER" id="PTHR48027">
    <property type="entry name" value="HETEROGENEOUS NUCLEAR RIBONUCLEOPROTEIN 87F-RELATED"/>
    <property type="match status" value="1"/>
</dbReference>
<keyword evidence="1 2" id="KW-0694">RNA-binding</keyword>
<dbReference type="PROSITE" id="PS50102">
    <property type="entry name" value="RRM"/>
    <property type="match status" value="1"/>
</dbReference>
<evidence type="ECO:0000313" key="4">
    <source>
        <dbReference type="EMBL" id="CAA7406829.1"/>
    </source>
</evidence>
<gene>
    <name evidence="4" type="ORF">SI8410_13017507</name>
</gene>